<dbReference type="AlphaFoldDB" id="A0A537JHM0"/>
<dbReference type="Proteomes" id="UP000320048">
    <property type="component" value="Unassembled WGS sequence"/>
</dbReference>
<name>A0A537JHM0_9BACT</name>
<dbReference type="PANTHER" id="PTHR30483">
    <property type="entry name" value="LEUCINE-SPECIFIC-BINDING PROTEIN"/>
    <property type="match status" value="1"/>
</dbReference>
<keyword evidence="2 3" id="KW-0732">Signal</keyword>
<evidence type="ECO:0000313" key="5">
    <source>
        <dbReference type="EMBL" id="TMI82822.1"/>
    </source>
</evidence>
<dbReference type="InterPro" id="IPR028081">
    <property type="entry name" value="Leu-bd"/>
</dbReference>
<protein>
    <recommendedName>
        <fullName evidence="4">Leucine-binding protein domain-containing protein</fullName>
    </recommendedName>
</protein>
<dbReference type="PANTHER" id="PTHR30483:SF37">
    <property type="entry name" value="ABC TRANSPORTER SUBSTRATE-BINDING PROTEIN"/>
    <property type="match status" value="1"/>
</dbReference>
<sequence length="214" mass="22998">MRTVAVVIALGSLIFGLPVTQSAGAPAAAVRLGAVVPLTGRYANGGAQVKAGYEFAVEDINARGGVQVGNRRVPLEVTILDDESDPTKTVSRLEALSTQGLVALLGGFGSDLHAAAAAVAEKNRVPYCGVAFALHAIHERGFRFIFSPFPKSPELASETYRFLNASISADQRPRRVAIFQERTDWGRELGDIWTARSRENGYQIVLRAEYTPLS</sequence>
<proteinExistence type="inferred from homology"/>
<dbReference type="Gene3D" id="3.40.50.2300">
    <property type="match status" value="2"/>
</dbReference>
<feature type="domain" description="Leucine-binding protein" evidence="4">
    <location>
        <begin position="30"/>
        <end position="213"/>
    </location>
</feature>
<feature type="non-terminal residue" evidence="5">
    <location>
        <position position="214"/>
    </location>
</feature>
<organism evidence="5 6">
    <name type="scientific">Candidatus Segetimicrobium genomatis</name>
    <dbReference type="NCBI Taxonomy" id="2569760"/>
    <lineage>
        <taxon>Bacteria</taxon>
        <taxon>Bacillati</taxon>
        <taxon>Candidatus Sysuimicrobiota</taxon>
        <taxon>Candidatus Sysuimicrobiia</taxon>
        <taxon>Candidatus Sysuimicrobiales</taxon>
        <taxon>Candidatus Segetimicrobiaceae</taxon>
        <taxon>Candidatus Segetimicrobium</taxon>
    </lineage>
</organism>
<evidence type="ECO:0000256" key="3">
    <source>
        <dbReference type="SAM" id="SignalP"/>
    </source>
</evidence>
<accession>A0A537JHM0</accession>
<dbReference type="SUPFAM" id="SSF53822">
    <property type="entry name" value="Periplasmic binding protein-like I"/>
    <property type="match status" value="1"/>
</dbReference>
<evidence type="ECO:0000259" key="4">
    <source>
        <dbReference type="Pfam" id="PF13458"/>
    </source>
</evidence>
<dbReference type="EMBL" id="VBAO01000107">
    <property type="protein sequence ID" value="TMI82822.1"/>
    <property type="molecule type" value="Genomic_DNA"/>
</dbReference>
<dbReference type="InterPro" id="IPR051010">
    <property type="entry name" value="BCAA_transport"/>
</dbReference>
<reference evidence="5 6" key="1">
    <citation type="journal article" date="2019" name="Nat. Microbiol.">
        <title>Mediterranean grassland soil C-N compound turnover is dependent on rainfall and depth, and is mediated by genomically divergent microorganisms.</title>
        <authorList>
            <person name="Diamond S."/>
            <person name="Andeer P.F."/>
            <person name="Li Z."/>
            <person name="Crits-Christoph A."/>
            <person name="Burstein D."/>
            <person name="Anantharaman K."/>
            <person name="Lane K.R."/>
            <person name="Thomas B.C."/>
            <person name="Pan C."/>
            <person name="Northen T.R."/>
            <person name="Banfield J.F."/>
        </authorList>
    </citation>
    <scope>NUCLEOTIDE SEQUENCE [LARGE SCALE GENOMIC DNA]</scope>
    <source>
        <strain evidence="5">NP_7</strain>
    </source>
</reference>
<feature type="signal peptide" evidence="3">
    <location>
        <begin position="1"/>
        <end position="23"/>
    </location>
</feature>
<dbReference type="Pfam" id="PF13458">
    <property type="entry name" value="Peripla_BP_6"/>
    <property type="match status" value="1"/>
</dbReference>
<feature type="chain" id="PRO_5021974968" description="Leucine-binding protein domain-containing protein" evidence="3">
    <location>
        <begin position="24"/>
        <end position="214"/>
    </location>
</feature>
<evidence type="ECO:0000313" key="6">
    <source>
        <dbReference type="Proteomes" id="UP000320048"/>
    </source>
</evidence>
<dbReference type="InterPro" id="IPR028082">
    <property type="entry name" value="Peripla_BP_I"/>
</dbReference>
<comment type="caution">
    <text evidence="5">The sequence shown here is derived from an EMBL/GenBank/DDBJ whole genome shotgun (WGS) entry which is preliminary data.</text>
</comment>
<evidence type="ECO:0000256" key="1">
    <source>
        <dbReference type="ARBA" id="ARBA00010062"/>
    </source>
</evidence>
<comment type="similarity">
    <text evidence="1">Belongs to the leucine-binding protein family.</text>
</comment>
<evidence type="ECO:0000256" key="2">
    <source>
        <dbReference type="ARBA" id="ARBA00022729"/>
    </source>
</evidence>
<gene>
    <name evidence="5" type="ORF">E6H04_04135</name>
</gene>